<sequence length="257" mass="26562">MSTAPQKGTVYLVGAGPGDPDLLTLRAARLLATADLVLYDDLVSPEVLALCGPHTERASVGKRCGRARITQDGIHALLIDAAHRGLSVVRLKSGDPLIFGRAAEELEALRTAGIPVEIVPGISAVFAAGAAVQVPLTDRNTASKLILVAGHPASHKTPPSSRNPADPEAESLLWTGPLPADATLAIYMPGRSAAAIAEELRRSGAPEDLPCIAISQVATPRQHIAAARLANFAGIELGLTPVLILAGYAMGALLPEN</sequence>
<dbReference type="PROSITE" id="PS00840">
    <property type="entry name" value="SUMT_2"/>
    <property type="match status" value="1"/>
</dbReference>
<evidence type="ECO:0000256" key="2">
    <source>
        <dbReference type="ARBA" id="ARBA00012162"/>
    </source>
</evidence>
<evidence type="ECO:0000256" key="4">
    <source>
        <dbReference type="ARBA" id="ARBA00022679"/>
    </source>
</evidence>
<protein>
    <recommendedName>
        <fullName evidence="2">uroporphyrinogen-III C-methyltransferase</fullName>
        <ecNumber evidence="2">2.1.1.107</ecNumber>
    </recommendedName>
</protein>
<dbReference type="GO" id="GO:0032259">
    <property type="term" value="P:methylation"/>
    <property type="evidence" value="ECO:0007669"/>
    <property type="project" value="UniProtKB-KW"/>
</dbReference>
<evidence type="ECO:0000259" key="9">
    <source>
        <dbReference type="Pfam" id="PF00590"/>
    </source>
</evidence>
<dbReference type="Pfam" id="PF00590">
    <property type="entry name" value="TP_methylase"/>
    <property type="match status" value="1"/>
</dbReference>
<keyword evidence="6" id="KW-0627">Porphyrin biosynthesis</keyword>
<dbReference type="Gene3D" id="3.30.950.10">
    <property type="entry name" value="Methyltransferase, Cobalt-precorrin-4 Transmethylase, Domain 2"/>
    <property type="match status" value="1"/>
</dbReference>
<evidence type="ECO:0000256" key="1">
    <source>
        <dbReference type="ARBA" id="ARBA00005879"/>
    </source>
</evidence>
<comment type="pathway">
    <text evidence="7">Porphyrin-containing compound metabolism; siroheme biosynthesis; precorrin-2 from uroporphyrinogen III: step 1/1.</text>
</comment>
<dbReference type="NCBIfam" id="NF004790">
    <property type="entry name" value="PRK06136.1"/>
    <property type="match status" value="1"/>
</dbReference>
<gene>
    <name evidence="10" type="primary">cobA</name>
    <name evidence="10" type="ORF">ACK2TP_11455</name>
</gene>
<keyword evidence="5" id="KW-0949">S-adenosyl-L-methionine</keyword>
<comment type="caution">
    <text evidence="10">The sequence shown here is derived from an EMBL/GenBank/DDBJ whole genome shotgun (WGS) entry which is preliminary data.</text>
</comment>
<reference evidence="10 11" key="1">
    <citation type="submission" date="2024-12" db="EMBL/GenBank/DDBJ databases">
        <authorList>
            <person name="Lee Y."/>
        </authorList>
    </citation>
    <scope>NUCLEOTIDE SEQUENCE [LARGE SCALE GENOMIC DNA]</scope>
    <source>
        <strain evidence="10 11">03SUJ4</strain>
    </source>
</reference>
<accession>A0ABW9KKU6</accession>
<dbReference type="Proteomes" id="UP001634747">
    <property type="component" value="Unassembled WGS sequence"/>
</dbReference>
<evidence type="ECO:0000256" key="5">
    <source>
        <dbReference type="ARBA" id="ARBA00022691"/>
    </source>
</evidence>
<dbReference type="NCBIfam" id="TIGR01469">
    <property type="entry name" value="cobA_cysG_Cterm"/>
    <property type="match status" value="1"/>
</dbReference>
<name>A0ABW9KKU6_9BACT</name>
<dbReference type="PANTHER" id="PTHR45790">
    <property type="entry name" value="SIROHEME SYNTHASE-RELATED"/>
    <property type="match status" value="1"/>
</dbReference>
<evidence type="ECO:0000256" key="7">
    <source>
        <dbReference type="ARBA" id="ARBA00025705"/>
    </source>
</evidence>
<dbReference type="CDD" id="cd11642">
    <property type="entry name" value="SUMT"/>
    <property type="match status" value="1"/>
</dbReference>
<dbReference type="InterPro" id="IPR000878">
    <property type="entry name" value="4pyrrol_Mease"/>
</dbReference>
<evidence type="ECO:0000256" key="6">
    <source>
        <dbReference type="ARBA" id="ARBA00023244"/>
    </source>
</evidence>
<evidence type="ECO:0000256" key="3">
    <source>
        <dbReference type="ARBA" id="ARBA00022603"/>
    </source>
</evidence>
<dbReference type="PANTHER" id="PTHR45790:SF3">
    <property type="entry name" value="S-ADENOSYL-L-METHIONINE-DEPENDENT UROPORPHYRINOGEN III METHYLTRANSFERASE, CHLOROPLASTIC"/>
    <property type="match status" value="1"/>
</dbReference>
<dbReference type="EC" id="2.1.1.107" evidence="2"/>
<dbReference type="Gene3D" id="3.40.1010.10">
    <property type="entry name" value="Cobalt-precorrin-4 Transmethylase, Domain 1"/>
    <property type="match status" value="1"/>
</dbReference>
<dbReference type="SUPFAM" id="SSF53790">
    <property type="entry name" value="Tetrapyrrole methylase"/>
    <property type="match status" value="1"/>
</dbReference>
<keyword evidence="3 8" id="KW-0489">Methyltransferase</keyword>
<dbReference type="PROSITE" id="PS00839">
    <property type="entry name" value="SUMT_1"/>
    <property type="match status" value="1"/>
</dbReference>
<feature type="domain" description="Tetrapyrrole methylase" evidence="9">
    <location>
        <begin position="9"/>
        <end position="231"/>
    </location>
</feature>
<keyword evidence="4 8" id="KW-0808">Transferase</keyword>
<dbReference type="InterPro" id="IPR006366">
    <property type="entry name" value="CobA/CysG_C"/>
</dbReference>
<keyword evidence="11" id="KW-1185">Reference proteome</keyword>
<evidence type="ECO:0000256" key="8">
    <source>
        <dbReference type="RuleBase" id="RU003960"/>
    </source>
</evidence>
<dbReference type="InterPro" id="IPR014776">
    <property type="entry name" value="4pyrrole_Mease_sub2"/>
</dbReference>
<organism evidence="10 11">
    <name type="scientific">Terriglobus aquaticus</name>
    <dbReference type="NCBI Taxonomy" id="940139"/>
    <lineage>
        <taxon>Bacteria</taxon>
        <taxon>Pseudomonadati</taxon>
        <taxon>Acidobacteriota</taxon>
        <taxon>Terriglobia</taxon>
        <taxon>Terriglobales</taxon>
        <taxon>Acidobacteriaceae</taxon>
        <taxon>Terriglobus</taxon>
    </lineage>
</organism>
<dbReference type="InterPro" id="IPR035996">
    <property type="entry name" value="4pyrrol_Methylase_sf"/>
</dbReference>
<comment type="similarity">
    <text evidence="1 8">Belongs to the precorrin methyltransferase family.</text>
</comment>
<dbReference type="InterPro" id="IPR003043">
    <property type="entry name" value="Uropor_MeTrfase_CS"/>
</dbReference>
<dbReference type="InterPro" id="IPR050161">
    <property type="entry name" value="Siro_Cobalamin_biosynth"/>
</dbReference>
<dbReference type="EMBL" id="JBJYXY010000001">
    <property type="protein sequence ID" value="MFN2976379.1"/>
    <property type="molecule type" value="Genomic_DNA"/>
</dbReference>
<dbReference type="RefSeq" id="WP_263412141.1">
    <property type="nucleotide sequence ID" value="NZ_BAABBH010000001.1"/>
</dbReference>
<evidence type="ECO:0000313" key="11">
    <source>
        <dbReference type="Proteomes" id="UP001634747"/>
    </source>
</evidence>
<dbReference type="InterPro" id="IPR014777">
    <property type="entry name" value="4pyrrole_Mease_sub1"/>
</dbReference>
<evidence type="ECO:0000313" key="10">
    <source>
        <dbReference type="EMBL" id="MFN2976379.1"/>
    </source>
</evidence>
<proteinExistence type="inferred from homology"/>
<dbReference type="GO" id="GO:0004851">
    <property type="term" value="F:uroporphyrin-III C-methyltransferase activity"/>
    <property type="evidence" value="ECO:0007669"/>
    <property type="project" value="UniProtKB-EC"/>
</dbReference>